<sequence>MKIAISFALLAVLLGSSHATDSGLQSGETSQRKLDLAGTPLEHIVGSLCPCFTFDDLLQTFGGVAVDLCTAPSDPQTGLPFGGLIAEDLHENDVRACAGNFCGGGCSLRDSKFGIDEFNATISDMEETECILNVKLFCSGFETLRTNTPGPATAPPSSLAPATETPSRAPATATPSRAPATAFPSSLAPVTATPSRAPATTNPSRAPATATPSRAPVTESSLTRAPATANPSRAPATATASQAPVTESPLTRAPATANPSPPCYSKPLSGPCNRKPIDSGPCYSNPLSGPCSRKPIDSAPATTNPSSHAPVTATPSRAPVTESPLTRGSATVGPSSRATNRPLVTPTSNVFTMTNDKSLNEVLMFSRDDQTGTIHFVESFVTSGRGGAAQEGPNDPLASQDSLILTTNDECLLAVNAGSDSVTSFAVKPDDLINAGVYHTNGAFPLSVTENADLVYILNAGGEGSISGFIKQHGCFLTPIEGSTVSLNITDGQSPPFFLVAPAQIGFTPDGSHLVVLIKGRTEGSILLYPVDYTTGLLGEPTQTRSVGFTPFAFEFDDRGNLLVAEAFGTASRIPAVQGPTLNAGGVSSYEIDSATGELTNITTSEGTLQTATCWIQRHAESGCAYTTNNGNANSISSLRVDSYSGEVTLLQPVAAILDAPLDMSIVDEFLYVLSTGHRSDGQPSIHVFEITPSSCDLDLVEIVTDNIPHENVTVFGVVGMAATRM</sequence>
<accession>A0A9N8H6R7</accession>
<dbReference type="InterPro" id="IPR050282">
    <property type="entry name" value="Cycloisomerase_2"/>
</dbReference>
<dbReference type="EMBL" id="CAICTM010000178">
    <property type="protein sequence ID" value="CAB9503888.1"/>
    <property type="molecule type" value="Genomic_DNA"/>
</dbReference>
<dbReference type="GO" id="GO:0017057">
    <property type="term" value="F:6-phosphogluconolactonase activity"/>
    <property type="evidence" value="ECO:0007669"/>
    <property type="project" value="TreeGrafter"/>
</dbReference>
<dbReference type="InterPro" id="IPR015943">
    <property type="entry name" value="WD40/YVTN_repeat-like_dom_sf"/>
</dbReference>
<dbReference type="PANTHER" id="PTHR30344">
    <property type="entry name" value="6-PHOSPHOGLUCONOLACTONASE-RELATED"/>
    <property type="match status" value="1"/>
</dbReference>
<feature type="compositionally biased region" description="Polar residues" evidence="1">
    <location>
        <begin position="323"/>
        <end position="339"/>
    </location>
</feature>
<dbReference type="Gene3D" id="2.130.10.10">
    <property type="entry name" value="YVTN repeat-like/Quinoprotein amine dehydrogenase"/>
    <property type="match status" value="2"/>
</dbReference>
<feature type="region of interest" description="Disordered" evidence="1">
    <location>
        <begin position="293"/>
        <end position="349"/>
    </location>
</feature>
<dbReference type="AlphaFoldDB" id="A0A9N8H6R7"/>
<name>A0A9N8H6R7_9STRA</name>
<gene>
    <name evidence="3" type="ORF">SEMRO_179_G078420.1</name>
</gene>
<feature type="chain" id="PRO_5040476181" evidence="2">
    <location>
        <begin position="20"/>
        <end position="726"/>
    </location>
</feature>
<comment type="caution">
    <text evidence="3">The sequence shown here is derived from an EMBL/GenBank/DDBJ whole genome shotgun (WGS) entry which is preliminary data.</text>
</comment>
<feature type="compositionally biased region" description="Polar residues" evidence="1">
    <location>
        <begin position="238"/>
        <end position="249"/>
    </location>
</feature>
<keyword evidence="2" id="KW-0732">Signal</keyword>
<evidence type="ECO:0000256" key="2">
    <source>
        <dbReference type="SAM" id="SignalP"/>
    </source>
</evidence>
<dbReference type="SUPFAM" id="SSF50974">
    <property type="entry name" value="Nitrous oxide reductase, N-terminal domain"/>
    <property type="match status" value="1"/>
</dbReference>
<dbReference type="Proteomes" id="UP001153069">
    <property type="component" value="Unassembled WGS sequence"/>
</dbReference>
<keyword evidence="4" id="KW-1185">Reference proteome</keyword>
<feature type="signal peptide" evidence="2">
    <location>
        <begin position="1"/>
        <end position="19"/>
    </location>
</feature>
<evidence type="ECO:0000256" key="1">
    <source>
        <dbReference type="SAM" id="MobiDB-lite"/>
    </source>
</evidence>
<feature type="compositionally biased region" description="Low complexity" evidence="1">
    <location>
        <begin position="196"/>
        <end position="218"/>
    </location>
</feature>
<reference evidence="3" key="1">
    <citation type="submission" date="2020-06" db="EMBL/GenBank/DDBJ databases">
        <authorList>
            <consortium name="Plant Systems Biology data submission"/>
        </authorList>
    </citation>
    <scope>NUCLEOTIDE SEQUENCE</scope>
    <source>
        <strain evidence="3">D6</strain>
    </source>
</reference>
<feature type="region of interest" description="Disordered" evidence="1">
    <location>
        <begin position="148"/>
        <end position="263"/>
    </location>
</feature>
<evidence type="ECO:0000313" key="4">
    <source>
        <dbReference type="Proteomes" id="UP001153069"/>
    </source>
</evidence>
<organism evidence="3 4">
    <name type="scientific">Seminavis robusta</name>
    <dbReference type="NCBI Taxonomy" id="568900"/>
    <lineage>
        <taxon>Eukaryota</taxon>
        <taxon>Sar</taxon>
        <taxon>Stramenopiles</taxon>
        <taxon>Ochrophyta</taxon>
        <taxon>Bacillariophyta</taxon>
        <taxon>Bacillariophyceae</taxon>
        <taxon>Bacillariophycidae</taxon>
        <taxon>Naviculales</taxon>
        <taxon>Naviculaceae</taxon>
        <taxon>Seminavis</taxon>
    </lineage>
</organism>
<proteinExistence type="predicted"/>
<dbReference type="InterPro" id="IPR011045">
    <property type="entry name" value="N2O_reductase_N"/>
</dbReference>
<protein>
    <submittedName>
        <fullName evidence="3">3-carboxymuconate cyclase</fullName>
    </submittedName>
</protein>
<feature type="compositionally biased region" description="Low complexity" evidence="1">
    <location>
        <begin position="148"/>
        <end position="182"/>
    </location>
</feature>
<feature type="compositionally biased region" description="Polar residues" evidence="1">
    <location>
        <begin position="300"/>
        <end position="315"/>
    </location>
</feature>
<evidence type="ECO:0000313" key="3">
    <source>
        <dbReference type="EMBL" id="CAB9503888.1"/>
    </source>
</evidence>
<dbReference type="PANTHER" id="PTHR30344:SF1">
    <property type="entry name" value="6-PHOSPHOGLUCONOLACTONASE"/>
    <property type="match status" value="1"/>
</dbReference>
<dbReference type="OrthoDB" id="10006285at2759"/>